<protein>
    <recommendedName>
        <fullName evidence="3">DUF4254 domain-containing protein</fullName>
    </recommendedName>
</protein>
<evidence type="ECO:0000313" key="2">
    <source>
        <dbReference type="Proteomes" id="UP001500567"/>
    </source>
</evidence>
<proteinExistence type="predicted"/>
<evidence type="ECO:0008006" key="3">
    <source>
        <dbReference type="Google" id="ProtNLM"/>
    </source>
</evidence>
<name>A0ABP7SJU0_9BACT</name>
<evidence type="ECO:0000313" key="1">
    <source>
        <dbReference type="EMBL" id="GAA4012726.1"/>
    </source>
</evidence>
<keyword evidence="2" id="KW-1185">Reference proteome</keyword>
<comment type="caution">
    <text evidence="1">The sequence shown here is derived from an EMBL/GenBank/DDBJ whole genome shotgun (WGS) entry which is preliminary data.</text>
</comment>
<reference evidence="2" key="1">
    <citation type="journal article" date="2019" name="Int. J. Syst. Evol. Microbiol.">
        <title>The Global Catalogue of Microorganisms (GCM) 10K type strain sequencing project: providing services to taxonomists for standard genome sequencing and annotation.</title>
        <authorList>
            <consortium name="The Broad Institute Genomics Platform"/>
            <consortium name="The Broad Institute Genome Sequencing Center for Infectious Disease"/>
            <person name="Wu L."/>
            <person name="Ma J."/>
        </authorList>
    </citation>
    <scope>NUCLEOTIDE SEQUENCE [LARGE SCALE GENOMIC DNA]</scope>
    <source>
        <strain evidence="2">JCM 17224</strain>
    </source>
</reference>
<gene>
    <name evidence="1" type="ORF">GCM10022408_26890</name>
</gene>
<dbReference type="EMBL" id="BAABDJ010000033">
    <property type="protein sequence ID" value="GAA4012726.1"/>
    <property type="molecule type" value="Genomic_DNA"/>
</dbReference>
<sequence>MDKTFCSVACRVRAHRQRQDALDIDFEDLSTPALAKTAYPLLPWQQPEPPAATAYEPVTTCGKPANEYLARYQAEEAAKATEQKRHNEETRCREVHEYYVEGIEPFLQYEGLRLPVKQLQQLLDLVVDAREDYKQHPHLAQTESAARQRLNDLWEAARVLRDAQAKATFFTGYKECYDLSKKWRKQLRDRLQA</sequence>
<organism evidence="1 2">
    <name type="scientific">Hymenobacter fastidiosus</name>
    <dbReference type="NCBI Taxonomy" id="486264"/>
    <lineage>
        <taxon>Bacteria</taxon>
        <taxon>Pseudomonadati</taxon>
        <taxon>Bacteroidota</taxon>
        <taxon>Cytophagia</taxon>
        <taxon>Cytophagales</taxon>
        <taxon>Hymenobacteraceae</taxon>
        <taxon>Hymenobacter</taxon>
    </lineage>
</organism>
<accession>A0ABP7SJU0</accession>
<dbReference type="Proteomes" id="UP001500567">
    <property type="component" value="Unassembled WGS sequence"/>
</dbReference>